<protein>
    <recommendedName>
        <fullName evidence="5">YbaB/EbfC DNA-binding family protein</fullName>
    </recommendedName>
</protein>
<keyword evidence="1" id="KW-0175">Coiled coil</keyword>
<gene>
    <name evidence="3" type="ORF">KYY02_19295</name>
</gene>
<proteinExistence type="predicted"/>
<evidence type="ECO:0000256" key="1">
    <source>
        <dbReference type="SAM" id="Coils"/>
    </source>
</evidence>
<evidence type="ECO:0000256" key="2">
    <source>
        <dbReference type="SAM" id="MobiDB-lite"/>
    </source>
</evidence>
<accession>A0ABV4J1F4</accession>
<dbReference type="Proteomes" id="UP001567537">
    <property type="component" value="Unassembled WGS sequence"/>
</dbReference>
<name>A0ABV4J1F4_9ACTN</name>
<comment type="caution">
    <text evidence="3">The sequence shown here is derived from an EMBL/GenBank/DDBJ whole genome shotgun (WGS) entry which is preliminary data.</text>
</comment>
<feature type="compositionally biased region" description="Pro residues" evidence="2">
    <location>
        <begin position="117"/>
        <end position="137"/>
    </location>
</feature>
<organism evidence="3 4">
    <name type="scientific">Streptomyces pimonensis</name>
    <dbReference type="NCBI Taxonomy" id="2860288"/>
    <lineage>
        <taxon>Bacteria</taxon>
        <taxon>Bacillati</taxon>
        <taxon>Actinomycetota</taxon>
        <taxon>Actinomycetes</taxon>
        <taxon>Kitasatosporales</taxon>
        <taxon>Streptomycetaceae</taxon>
        <taxon>Streptomyces</taxon>
    </lineage>
</organism>
<evidence type="ECO:0000313" key="4">
    <source>
        <dbReference type="Proteomes" id="UP001567537"/>
    </source>
</evidence>
<evidence type="ECO:0000313" key="3">
    <source>
        <dbReference type="EMBL" id="MEZ3180753.1"/>
    </source>
</evidence>
<evidence type="ECO:0008006" key="5">
    <source>
        <dbReference type="Google" id="ProtNLM"/>
    </source>
</evidence>
<reference evidence="3 4" key="1">
    <citation type="journal article" date="2021" name="Res Sq">
        <title>Streptomyces Pimoensis sp. nov., Isolated From the Taklimakan Desert in Xinjiang, China.</title>
        <authorList>
            <person name="Zhang P."/>
            <person name="Luo X."/>
            <person name="Luo X."/>
            <person name="Liu Z."/>
            <person name="Xia Z."/>
            <person name="Wan C."/>
            <person name="zhang L."/>
        </authorList>
    </citation>
    <scope>NUCLEOTIDE SEQUENCE [LARGE SCALE GENOMIC DNA]</scope>
    <source>
        <strain evidence="3 4">TRM75549</strain>
    </source>
</reference>
<dbReference type="RefSeq" id="WP_371239617.1">
    <property type="nucleotide sequence ID" value="NZ_JAHWZY010000019.1"/>
</dbReference>
<sequence>MPFGSGDRVQLQQILDQLGKLATDLAAVKQQVADQQHMIDQARRDATAAITSGLAEIRAVAREALGRTSDVATGHLANIGSELIAIRGAIGQLDGRLRETPPPVPEASELREEPAATPEPQPVEHPAPEPAPEPEPTIEPTTEPDPDILRAAAGIAHATVEAHRDTWAFLIQVAGNEQHFHIPGKVQDDDGFVQVRFSGPSLVAAITSLDHVHHTANSPVTRAIAAHIHDKITTAVQAIIDRPHHGDGDGTPVRIVIDDRATTSEAAEQ</sequence>
<feature type="coiled-coil region" evidence="1">
    <location>
        <begin position="11"/>
        <end position="45"/>
    </location>
</feature>
<dbReference type="EMBL" id="JAHWZY010000019">
    <property type="protein sequence ID" value="MEZ3180753.1"/>
    <property type="molecule type" value="Genomic_DNA"/>
</dbReference>
<feature type="region of interest" description="Disordered" evidence="2">
    <location>
        <begin position="95"/>
        <end position="145"/>
    </location>
</feature>
<keyword evidence="4" id="KW-1185">Reference proteome</keyword>